<protein>
    <submittedName>
        <fullName evidence="3">LRIG1-like protein</fullName>
    </submittedName>
</protein>
<dbReference type="InterPro" id="IPR003598">
    <property type="entry name" value="Ig_sub2"/>
</dbReference>
<proteinExistence type="predicted"/>
<dbReference type="SMART" id="SM00409">
    <property type="entry name" value="IG"/>
    <property type="match status" value="2"/>
</dbReference>
<reference evidence="3" key="1">
    <citation type="submission" date="2022-11" db="EMBL/GenBank/DDBJ databases">
        <title>Centuries of genome instability and evolution in soft-shell clam transmissible cancer (bioRxiv).</title>
        <authorList>
            <person name="Hart S.F.M."/>
            <person name="Yonemitsu M.A."/>
            <person name="Giersch R.M."/>
            <person name="Beal B.F."/>
            <person name="Arriagada G."/>
            <person name="Davis B.W."/>
            <person name="Ostrander E.A."/>
            <person name="Goff S.P."/>
            <person name="Metzger M.J."/>
        </authorList>
    </citation>
    <scope>NUCLEOTIDE SEQUENCE</scope>
    <source>
        <strain evidence="3">MELC-2E11</strain>
        <tissue evidence="3">Siphon/mantle</tissue>
    </source>
</reference>
<dbReference type="PANTHER" id="PTHR23279">
    <property type="entry name" value="DEFECTIVE PROBOSCIS EXTENSION RESPONSE DPR -RELATED"/>
    <property type="match status" value="1"/>
</dbReference>
<dbReference type="Pfam" id="PF07679">
    <property type="entry name" value="I-set"/>
    <property type="match status" value="1"/>
</dbReference>
<dbReference type="InterPro" id="IPR013783">
    <property type="entry name" value="Ig-like_fold"/>
</dbReference>
<sequence length="290" mass="32697">MWMTNFLSTLVTIATLRSIHAEYYVGLPDIITPAPEFFPSPYNVTFRTGELATLSCSINNLGTKTVVWRRMGNSFPLTSGTLTVVADKRLQVAHVDFKPKWDLLIKDVKTKDAGDYECQIASKDRTVRRRITLNVVDPMVEMPEIRITEPQYVERGEQVILQCNATGEYYAPEEMDWFRNGQKLVSHSRKGIKITKQFSIPQRRFASVLEIERVSMEDDGTYVCRSSNTQITSTKVIVLNAETSHMKRGTELDNSASLQSDPNSSANPARLSALCVLVIHILAEFCVGIR</sequence>
<feature type="chain" id="PRO_5047037484" evidence="1">
    <location>
        <begin position="22"/>
        <end position="290"/>
    </location>
</feature>
<dbReference type="InterPro" id="IPR003599">
    <property type="entry name" value="Ig_sub"/>
</dbReference>
<evidence type="ECO:0000313" key="3">
    <source>
        <dbReference type="EMBL" id="WAR00189.1"/>
    </source>
</evidence>
<evidence type="ECO:0000256" key="1">
    <source>
        <dbReference type="SAM" id="SignalP"/>
    </source>
</evidence>
<dbReference type="Gene3D" id="2.60.40.10">
    <property type="entry name" value="Immunoglobulins"/>
    <property type="match status" value="2"/>
</dbReference>
<dbReference type="SMART" id="SM00408">
    <property type="entry name" value="IGc2"/>
    <property type="match status" value="2"/>
</dbReference>
<evidence type="ECO:0000259" key="2">
    <source>
        <dbReference type="PROSITE" id="PS50835"/>
    </source>
</evidence>
<dbReference type="PROSITE" id="PS50835">
    <property type="entry name" value="IG_LIKE"/>
    <property type="match status" value="2"/>
</dbReference>
<organism evidence="3 4">
    <name type="scientific">Mya arenaria</name>
    <name type="common">Soft-shell clam</name>
    <dbReference type="NCBI Taxonomy" id="6604"/>
    <lineage>
        <taxon>Eukaryota</taxon>
        <taxon>Metazoa</taxon>
        <taxon>Spiralia</taxon>
        <taxon>Lophotrochozoa</taxon>
        <taxon>Mollusca</taxon>
        <taxon>Bivalvia</taxon>
        <taxon>Autobranchia</taxon>
        <taxon>Heteroconchia</taxon>
        <taxon>Euheterodonta</taxon>
        <taxon>Imparidentia</taxon>
        <taxon>Neoheterodontei</taxon>
        <taxon>Myida</taxon>
        <taxon>Myoidea</taxon>
        <taxon>Myidae</taxon>
        <taxon>Mya</taxon>
    </lineage>
</organism>
<dbReference type="InterPro" id="IPR037448">
    <property type="entry name" value="Zig-8"/>
</dbReference>
<evidence type="ECO:0000313" key="4">
    <source>
        <dbReference type="Proteomes" id="UP001164746"/>
    </source>
</evidence>
<dbReference type="Proteomes" id="UP001164746">
    <property type="component" value="Chromosome 3"/>
</dbReference>
<feature type="signal peptide" evidence="1">
    <location>
        <begin position="1"/>
        <end position="21"/>
    </location>
</feature>
<dbReference type="Pfam" id="PF13927">
    <property type="entry name" value="Ig_3"/>
    <property type="match status" value="1"/>
</dbReference>
<name>A0ABY7DSY3_MYAAR</name>
<dbReference type="SUPFAM" id="SSF48726">
    <property type="entry name" value="Immunoglobulin"/>
    <property type="match status" value="2"/>
</dbReference>
<keyword evidence="1" id="KW-0732">Signal</keyword>
<dbReference type="PANTHER" id="PTHR23279:SF36">
    <property type="entry name" value="DEFECTIVE PROBOSCIS EXTENSION RESPONSE 9, ISOFORM A"/>
    <property type="match status" value="1"/>
</dbReference>
<keyword evidence="4" id="KW-1185">Reference proteome</keyword>
<feature type="domain" description="Ig-like" evidence="2">
    <location>
        <begin position="35"/>
        <end position="128"/>
    </location>
</feature>
<accession>A0ABY7DSY3</accession>
<gene>
    <name evidence="3" type="ORF">MAR_024561</name>
</gene>
<dbReference type="InterPro" id="IPR013098">
    <property type="entry name" value="Ig_I-set"/>
</dbReference>
<feature type="domain" description="Ig-like" evidence="2">
    <location>
        <begin position="143"/>
        <end position="238"/>
    </location>
</feature>
<dbReference type="EMBL" id="CP111014">
    <property type="protein sequence ID" value="WAR00189.1"/>
    <property type="molecule type" value="Genomic_DNA"/>
</dbReference>
<dbReference type="InterPro" id="IPR007110">
    <property type="entry name" value="Ig-like_dom"/>
</dbReference>
<dbReference type="InterPro" id="IPR036179">
    <property type="entry name" value="Ig-like_dom_sf"/>
</dbReference>